<evidence type="ECO:0008006" key="4">
    <source>
        <dbReference type="Google" id="ProtNLM"/>
    </source>
</evidence>
<feature type="chain" id="PRO_5042025946" description="Dickkopf N-terminal cysteine-rich domain-containing protein" evidence="1">
    <location>
        <begin position="19"/>
        <end position="406"/>
    </location>
</feature>
<feature type="signal peptide" evidence="1">
    <location>
        <begin position="1"/>
        <end position="18"/>
    </location>
</feature>
<gene>
    <name evidence="2" type="ORF">ECRASSUSDP1_LOCUS9646</name>
</gene>
<dbReference type="AlphaFoldDB" id="A0AAD1UP70"/>
<comment type="caution">
    <text evidence="2">The sequence shown here is derived from an EMBL/GenBank/DDBJ whole genome shotgun (WGS) entry which is preliminary data.</text>
</comment>
<keyword evidence="1" id="KW-0732">Signal</keyword>
<protein>
    <recommendedName>
        <fullName evidence="4">Dickkopf N-terminal cysteine-rich domain-containing protein</fullName>
    </recommendedName>
</protein>
<evidence type="ECO:0000256" key="1">
    <source>
        <dbReference type="SAM" id="SignalP"/>
    </source>
</evidence>
<evidence type="ECO:0000313" key="3">
    <source>
        <dbReference type="Proteomes" id="UP001295684"/>
    </source>
</evidence>
<sequence>MQVTIFVVIAAFFMAARCFCPSMFHREMKYDYCVNITTGLPQNKTVWVDNCEDNKVCMFGGRQKGFIWPITQADLVTNSALFKTAYNLSGVDTPGSLLGKCEDPKDVYKGKKLDGENCSSDKDCQELNCDPINKRCVGIEFGKSCTSTNQCRANHKCDAGTGLCAKVGIQGDACTLDDDCPMDMICEDGTNTCQYIFEEVENTSVQDPRRCLSGVKVGASGGAGQCRTTKTIQQNGVVLTNNVCDPTIANPCNLFSGTDQIYPKNDYTDFTQLAYTVSGALDCHCYYGENGACMPIGDEDWLNMHSYWRSNIVSGLKSQCHQSRRFDPLAWVDCQSGVDKGKLDYFISELFRLTNHVYVNNTYYKSFVGNMTILSAGYWAIINDRGYEPQLWLFILGSGVSLLLDL</sequence>
<accession>A0AAD1UP70</accession>
<name>A0AAD1UP70_EUPCR</name>
<keyword evidence="3" id="KW-1185">Reference proteome</keyword>
<organism evidence="2 3">
    <name type="scientific">Euplotes crassus</name>
    <dbReference type="NCBI Taxonomy" id="5936"/>
    <lineage>
        <taxon>Eukaryota</taxon>
        <taxon>Sar</taxon>
        <taxon>Alveolata</taxon>
        <taxon>Ciliophora</taxon>
        <taxon>Intramacronucleata</taxon>
        <taxon>Spirotrichea</taxon>
        <taxon>Hypotrichia</taxon>
        <taxon>Euplotida</taxon>
        <taxon>Euplotidae</taxon>
        <taxon>Moneuplotes</taxon>
    </lineage>
</organism>
<dbReference type="Proteomes" id="UP001295684">
    <property type="component" value="Unassembled WGS sequence"/>
</dbReference>
<dbReference type="EMBL" id="CAMPGE010009489">
    <property type="protein sequence ID" value="CAI2368355.1"/>
    <property type="molecule type" value="Genomic_DNA"/>
</dbReference>
<evidence type="ECO:0000313" key="2">
    <source>
        <dbReference type="EMBL" id="CAI2368355.1"/>
    </source>
</evidence>
<proteinExistence type="predicted"/>
<reference evidence="2" key="1">
    <citation type="submission" date="2023-07" db="EMBL/GenBank/DDBJ databases">
        <authorList>
            <consortium name="AG Swart"/>
            <person name="Singh M."/>
            <person name="Singh A."/>
            <person name="Seah K."/>
            <person name="Emmerich C."/>
        </authorList>
    </citation>
    <scope>NUCLEOTIDE SEQUENCE</scope>
    <source>
        <strain evidence="2">DP1</strain>
    </source>
</reference>